<protein>
    <submittedName>
        <fullName evidence="1">Uncharacterized protein</fullName>
    </submittedName>
</protein>
<comment type="caution">
    <text evidence="1">The sequence shown here is derived from an EMBL/GenBank/DDBJ whole genome shotgun (WGS) entry which is preliminary data.</text>
</comment>
<dbReference type="EMBL" id="BARV01027073">
    <property type="protein sequence ID" value="GAI33606.1"/>
    <property type="molecule type" value="Genomic_DNA"/>
</dbReference>
<dbReference type="AlphaFoldDB" id="X1NTR4"/>
<evidence type="ECO:0000313" key="1">
    <source>
        <dbReference type="EMBL" id="GAI33606.1"/>
    </source>
</evidence>
<accession>X1NTR4</accession>
<gene>
    <name evidence="1" type="ORF">S06H3_43624</name>
</gene>
<name>X1NTR4_9ZZZZ</name>
<reference evidence="1" key="1">
    <citation type="journal article" date="2014" name="Front. Microbiol.">
        <title>High frequency of phylogenetically diverse reductive dehalogenase-homologous genes in deep subseafloor sedimentary metagenomes.</title>
        <authorList>
            <person name="Kawai M."/>
            <person name="Futagami T."/>
            <person name="Toyoda A."/>
            <person name="Takaki Y."/>
            <person name="Nishi S."/>
            <person name="Hori S."/>
            <person name="Arai W."/>
            <person name="Tsubouchi T."/>
            <person name="Morono Y."/>
            <person name="Uchiyama I."/>
            <person name="Ito T."/>
            <person name="Fujiyama A."/>
            <person name="Inagaki F."/>
            <person name="Takami H."/>
        </authorList>
    </citation>
    <scope>NUCLEOTIDE SEQUENCE</scope>
    <source>
        <strain evidence="1">Expedition CK06-06</strain>
    </source>
</reference>
<sequence length="146" mass="16152">MPDALDYQLIPYKISSFQGADNYIRDTLNKTERADLAEFCRFDTELGSLTKAIVLGYATGTSEAGSANTKIDSFYRHYNTIASSPAGQWYAFCDGDYKTYASASWGTDLSTDPVAGERGRFVSYDANLYAFTKSKDPYKIVTYTAG</sequence>
<feature type="non-terminal residue" evidence="1">
    <location>
        <position position="146"/>
    </location>
</feature>
<proteinExistence type="predicted"/>
<organism evidence="1">
    <name type="scientific">marine sediment metagenome</name>
    <dbReference type="NCBI Taxonomy" id="412755"/>
    <lineage>
        <taxon>unclassified sequences</taxon>
        <taxon>metagenomes</taxon>
        <taxon>ecological metagenomes</taxon>
    </lineage>
</organism>